<keyword evidence="4" id="KW-1185">Reference proteome</keyword>
<feature type="domain" description="Rhodanese" evidence="2">
    <location>
        <begin position="10"/>
        <end position="96"/>
    </location>
</feature>
<reference evidence="3 4" key="1">
    <citation type="journal article" date="2009" name="Appl. Environ. Microbiol.">
        <title>Three genomes from the phylum Acidobacteria provide insight into the lifestyles of these microorganisms in soils.</title>
        <authorList>
            <person name="Ward N.L."/>
            <person name="Challacombe J.F."/>
            <person name="Janssen P.H."/>
            <person name="Henrissat B."/>
            <person name="Coutinho P.M."/>
            <person name="Wu M."/>
            <person name="Xie G."/>
            <person name="Haft D.H."/>
            <person name="Sait M."/>
            <person name="Badger J."/>
            <person name="Barabote R.D."/>
            <person name="Bradley B."/>
            <person name="Brettin T.S."/>
            <person name="Brinkac L.M."/>
            <person name="Bruce D."/>
            <person name="Creasy T."/>
            <person name="Daugherty S.C."/>
            <person name="Davidsen T.M."/>
            <person name="DeBoy R.T."/>
            <person name="Detter J.C."/>
            <person name="Dodson R.J."/>
            <person name="Durkin A.S."/>
            <person name="Ganapathy A."/>
            <person name="Gwinn-Giglio M."/>
            <person name="Han C.S."/>
            <person name="Khouri H."/>
            <person name="Kiss H."/>
            <person name="Kothari S.P."/>
            <person name="Madupu R."/>
            <person name="Nelson K.E."/>
            <person name="Nelson W.C."/>
            <person name="Paulsen I."/>
            <person name="Penn K."/>
            <person name="Ren Q."/>
            <person name="Rosovitz M.J."/>
            <person name="Selengut J.D."/>
            <person name="Shrivastava S."/>
            <person name="Sullivan S.A."/>
            <person name="Tapia R."/>
            <person name="Thompson L.S."/>
            <person name="Watkins K.L."/>
            <person name="Yang Q."/>
            <person name="Yu C."/>
            <person name="Zafar N."/>
            <person name="Zhou L."/>
            <person name="Kuske C.R."/>
        </authorList>
    </citation>
    <scope>NUCLEOTIDE SEQUENCE [LARGE SCALE GENOMIC DNA]</scope>
    <source>
        <strain evidence="3 4">Ellin345</strain>
    </source>
</reference>
<evidence type="ECO:0000256" key="1">
    <source>
        <dbReference type="SAM" id="Phobius"/>
    </source>
</evidence>
<dbReference type="PANTHER" id="PTHR43031">
    <property type="entry name" value="FAD-DEPENDENT OXIDOREDUCTASE"/>
    <property type="match status" value="1"/>
</dbReference>
<dbReference type="STRING" id="204669.Acid345_3083"/>
<dbReference type="InterPro" id="IPR036873">
    <property type="entry name" value="Rhodanese-like_dom_sf"/>
</dbReference>
<evidence type="ECO:0000313" key="3">
    <source>
        <dbReference type="EMBL" id="ABF42084.1"/>
    </source>
</evidence>
<dbReference type="InterPro" id="IPR001763">
    <property type="entry name" value="Rhodanese-like_dom"/>
</dbReference>
<protein>
    <submittedName>
        <fullName evidence="3">Rhodanese/sulfurtransferase-like protein</fullName>
    </submittedName>
</protein>
<dbReference type="eggNOG" id="COG0607">
    <property type="taxonomic scope" value="Bacteria"/>
</dbReference>
<dbReference type="SMART" id="SM00450">
    <property type="entry name" value="RHOD"/>
    <property type="match status" value="1"/>
</dbReference>
<dbReference type="OrthoDB" id="9800872at2"/>
<dbReference type="SUPFAM" id="SSF52821">
    <property type="entry name" value="Rhodanese/Cell cycle control phosphatase"/>
    <property type="match status" value="1"/>
</dbReference>
<evidence type="ECO:0000313" key="4">
    <source>
        <dbReference type="Proteomes" id="UP000002432"/>
    </source>
</evidence>
<dbReference type="CDD" id="cd00158">
    <property type="entry name" value="RHOD"/>
    <property type="match status" value="1"/>
</dbReference>
<dbReference type="PANTHER" id="PTHR43031:SF1">
    <property type="entry name" value="PYRIDINE NUCLEOTIDE-DISULPHIDE OXIDOREDUCTASE"/>
    <property type="match status" value="1"/>
</dbReference>
<dbReference type="Gene3D" id="6.10.140.1340">
    <property type="match status" value="1"/>
</dbReference>
<dbReference type="PROSITE" id="PS50206">
    <property type="entry name" value="RHODANESE_3"/>
    <property type="match status" value="1"/>
</dbReference>
<dbReference type="Proteomes" id="UP000002432">
    <property type="component" value="Chromosome"/>
</dbReference>
<dbReference type="EnsemblBacteria" id="ABF42084">
    <property type="protein sequence ID" value="ABF42084"/>
    <property type="gene ID" value="Acid345_3083"/>
</dbReference>
<evidence type="ECO:0000259" key="2">
    <source>
        <dbReference type="PROSITE" id="PS50206"/>
    </source>
</evidence>
<gene>
    <name evidence="3" type="ordered locus">Acid345_3083</name>
</gene>
<dbReference type="RefSeq" id="WP_011523883.1">
    <property type="nucleotide sequence ID" value="NC_008009.1"/>
</dbReference>
<keyword evidence="1" id="KW-1133">Transmembrane helix</keyword>
<feature type="transmembrane region" description="Helical" evidence="1">
    <location>
        <begin position="108"/>
        <end position="126"/>
    </location>
</feature>
<dbReference type="AlphaFoldDB" id="Q1IM16"/>
<sequence>MFKLIETSELSGGEQIVDVRTPSEFATGHIAQAVNVPLDQIESRIQDVDPGPIVLVCKGGTRAKIAANLIAPCRSDVAVLAGGMDAWYRAGNSVVVNAKTRWSLERQVRFGAGVLVLAGVVASLTVHPRFVFLSAFVGAGLTFAGLTDFCAMGELLARMPWNRGSKLSAIRNGNGTVCTVKD</sequence>
<dbReference type="Pfam" id="PF00581">
    <property type="entry name" value="Rhodanese"/>
    <property type="match status" value="1"/>
</dbReference>
<proteinExistence type="predicted"/>
<dbReference type="KEGG" id="aba:Acid345_3083"/>
<keyword evidence="1" id="KW-0812">Transmembrane</keyword>
<dbReference type="InterPro" id="IPR021309">
    <property type="entry name" value="YgaP-like_TM"/>
</dbReference>
<name>Q1IM16_KORVE</name>
<dbReference type="Pfam" id="PF11127">
    <property type="entry name" value="YgaP-like_TM"/>
    <property type="match status" value="1"/>
</dbReference>
<dbReference type="InterPro" id="IPR050229">
    <property type="entry name" value="GlpE_sulfurtransferase"/>
</dbReference>
<dbReference type="HOGENOM" id="CLU_107126_0_0_0"/>
<organism evidence="3 4">
    <name type="scientific">Koribacter versatilis (strain Ellin345)</name>
    <dbReference type="NCBI Taxonomy" id="204669"/>
    <lineage>
        <taxon>Bacteria</taxon>
        <taxon>Pseudomonadati</taxon>
        <taxon>Acidobacteriota</taxon>
        <taxon>Terriglobia</taxon>
        <taxon>Terriglobales</taxon>
        <taxon>Candidatus Korobacteraceae</taxon>
        <taxon>Candidatus Korobacter</taxon>
    </lineage>
</organism>
<accession>Q1IM16</accession>
<dbReference type="EMBL" id="CP000360">
    <property type="protein sequence ID" value="ABF42084.1"/>
    <property type="molecule type" value="Genomic_DNA"/>
</dbReference>
<keyword evidence="1" id="KW-0472">Membrane</keyword>
<feature type="transmembrane region" description="Helical" evidence="1">
    <location>
        <begin position="132"/>
        <end position="157"/>
    </location>
</feature>
<dbReference type="Gene3D" id="3.40.250.10">
    <property type="entry name" value="Rhodanese-like domain"/>
    <property type="match status" value="1"/>
</dbReference>